<dbReference type="InterPro" id="IPR002035">
    <property type="entry name" value="VWF_A"/>
</dbReference>
<feature type="signal peptide" evidence="6">
    <location>
        <begin position="1"/>
        <end position="20"/>
    </location>
</feature>
<keyword evidence="5" id="KW-0325">Glycoprotein</keyword>
<dbReference type="PROSITE" id="PS50940">
    <property type="entry name" value="CHIT_BIND_II"/>
    <property type="match status" value="2"/>
</dbReference>
<dbReference type="Gene3D" id="3.40.50.410">
    <property type="entry name" value="von Willebrand factor, type A domain"/>
    <property type="match status" value="1"/>
</dbReference>
<dbReference type="PROSITE" id="PS50234">
    <property type="entry name" value="VWFA"/>
    <property type="match status" value="1"/>
</dbReference>
<keyword evidence="4" id="KW-1015">Disulfide bond</keyword>
<keyword evidence="2 6" id="KW-0732">Signal</keyword>
<dbReference type="Pfam" id="PF01607">
    <property type="entry name" value="CBM_14"/>
    <property type="match status" value="2"/>
</dbReference>
<sequence>MERGILCILLLLAHLDYIAGRVINSKDRCSAKADVIFLIPRTANNGTAADFETFSPLEEFTTKVINYFNIKETAYNVGLVMYGRMAVVMTHLRPYRNRKLLNTGVSLMSNTKRFKKELAGEVNVIDALTVMTDMFTNKLQRPNFDPKNTVKKIGVLILRNETLIVNTEAVNMAAKMQRKGITLYVVMEGTSGAEFALAVATDVCKVYTVDNLGADLDRILPYFGNSLCGVTNNDMANITAPDAMSNCQPAIIYTPPAAPHNVTCDEVFINELKADVNNCAYFYRCDGIVPERLRCYAGDVFDGSTQTCSHRNSVTCYSQLVCPRPTGLFPYPGECRRFLNCYEGLPYVQSCPFGLIFDQNKKRCVLPSDTACQY</sequence>
<dbReference type="AlphaFoldDB" id="A0A210R6H8"/>
<dbReference type="OrthoDB" id="6049796at2759"/>
<dbReference type="InterPro" id="IPR051940">
    <property type="entry name" value="Chitin_bind-dev_reg"/>
</dbReference>
<dbReference type="Gene3D" id="2.170.140.10">
    <property type="entry name" value="Chitin binding domain"/>
    <property type="match status" value="2"/>
</dbReference>
<protein>
    <submittedName>
        <fullName evidence="9">Uncharacterized protein</fullName>
    </submittedName>
</protein>
<gene>
    <name evidence="9" type="ORF">KP79_PYT16260</name>
</gene>
<dbReference type="EMBL" id="NEDP02000123">
    <property type="protein sequence ID" value="OWF56657.1"/>
    <property type="molecule type" value="Genomic_DNA"/>
</dbReference>
<dbReference type="SMART" id="SM00494">
    <property type="entry name" value="ChtBD2"/>
    <property type="match status" value="2"/>
</dbReference>
<organism evidence="9 10">
    <name type="scientific">Mizuhopecten yessoensis</name>
    <name type="common">Japanese scallop</name>
    <name type="synonym">Patinopecten yessoensis</name>
    <dbReference type="NCBI Taxonomy" id="6573"/>
    <lineage>
        <taxon>Eukaryota</taxon>
        <taxon>Metazoa</taxon>
        <taxon>Spiralia</taxon>
        <taxon>Lophotrochozoa</taxon>
        <taxon>Mollusca</taxon>
        <taxon>Bivalvia</taxon>
        <taxon>Autobranchia</taxon>
        <taxon>Pteriomorphia</taxon>
        <taxon>Pectinida</taxon>
        <taxon>Pectinoidea</taxon>
        <taxon>Pectinidae</taxon>
        <taxon>Mizuhopecten</taxon>
    </lineage>
</organism>
<evidence type="ECO:0000256" key="6">
    <source>
        <dbReference type="SAM" id="SignalP"/>
    </source>
</evidence>
<dbReference type="GO" id="GO:0008061">
    <property type="term" value="F:chitin binding"/>
    <property type="evidence" value="ECO:0007669"/>
    <property type="project" value="UniProtKB-KW"/>
</dbReference>
<evidence type="ECO:0000256" key="3">
    <source>
        <dbReference type="ARBA" id="ARBA00022737"/>
    </source>
</evidence>
<feature type="chain" id="PRO_5012713296" evidence="6">
    <location>
        <begin position="21"/>
        <end position="374"/>
    </location>
</feature>
<keyword evidence="3" id="KW-0677">Repeat</keyword>
<feature type="domain" description="Chitin-binding type-2" evidence="8">
    <location>
        <begin position="319"/>
        <end position="374"/>
    </location>
</feature>
<evidence type="ECO:0000256" key="1">
    <source>
        <dbReference type="ARBA" id="ARBA00022669"/>
    </source>
</evidence>
<dbReference type="SUPFAM" id="SSF53300">
    <property type="entry name" value="vWA-like"/>
    <property type="match status" value="1"/>
</dbReference>
<dbReference type="PANTHER" id="PTHR23301">
    <property type="entry name" value="CHITIN BINDING PERITROPHIN-A"/>
    <property type="match status" value="1"/>
</dbReference>
<name>A0A210R6H8_MIZYE</name>
<keyword evidence="1" id="KW-0147">Chitin-binding</keyword>
<evidence type="ECO:0000256" key="4">
    <source>
        <dbReference type="ARBA" id="ARBA00023157"/>
    </source>
</evidence>
<evidence type="ECO:0000259" key="8">
    <source>
        <dbReference type="PROSITE" id="PS50940"/>
    </source>
</evidence>
<dbReference type="InterPro" id="IPR002557">
    <property type="entry name" value="Chitin-bd_dom"/>
</dbReference>
<evidence type="ECO:0000256" key="2">
    <source>
        <dbReference type="ARBA" id="ARBA00022729"/>
    </source>
</evidence>
<dbReference type="PANTHER" id="PTHR23301:SF0">
    <property type="entry name" value="CHITIN-BINDING TYPE-2 DOMAIN-CONTAINING PROTEIN-RELATED"/>
    <property type="match status" value="1"/>
</dbReference>
<dbReference type="Proteomes" id="UP000242188">
    <property type="component" value="Unassembled WGS sequence"/>
</dbReference>
<evidence type="ECO:0000313" key="10">
    <source>
        <dbReference type="Proteomes" id="UP000242188"/>
    </source>
</evidence>
<dbReference type="InterPro" id="IPR036508">
    <property type="entry name" value="Chitin-bd_dom_sf"/>
</dbReference>
<feature type="domain" description="VWFA" evidence="7">
    <location>
        <begin position="34"/>
        <end position="223"/>
    </location>
</feature>
<reference evidence="9 10" key="1">
    <citation type="journal article" date="2017" name="Nat. Ecol. Evol.">
        <title>Scallop genome provides insights into evolution of bilaterian karyotype and development.</title>
        <authorList>
            <person name="Wang S."/>
            <person name="Zhang J."/>
            <person name="Jiao W."/>
            <person name="Li J."/>
            <person name="Xun X."/>
            <person name="Sun Y."/>
            <person name="Guo X."/>
            <person name="Huan P."/>
            <person name="Dong B."/>
            <person name="Zhang L."/>
            <person name="Hu X."/>
            <person name="Sun X."/>
            <person name="Wang J."/>
            <person name="Zhao C."/>
            <person name="Wang Y."/>
            <person name="Wang D."/>
            <person name="Huang X."/>
            <person name="Wang R."/>
            <person name="Lv J."/>
            <person name="Li Y."/>
            <person name="Zhang Z."/>
            <person name="Liu B."/>
            <person name="Lu W."/>
            <person name="Hui Y."/>
            <person name="Liang J."/>
            <person name="Zhou Z."/>
            <person name="Hou R."/>
            <person name="Li X."/>
            <person name="Liu Y."/>
            <person name="Li H."/>
            <person name="Ning X."/>
            <person name="Lin Y."/>
            <person name="Zhao L."/>
            <person name="Xing Q."/>
            <person name="Dou J."/>
            <person name="Li Y."/>
            <person name="Mao J."/>
            <person name="Guo H."/>
            <person name="Dou H."/>
            <person name="Li T."/>
            <person name="Mu C."/>
            <person name="Jiang W."/>
            <person name="Fu Q."/>
            <person name="Fu X."/>
            <person name="Miao Y."/>
            <person name="Liu J."/>
            <person name="Yu Q."/>
            <person name="Li R."/>
            <person name="Liao H."/>
            <person name="Li X."/>
            <person name="Kong Y."/>
            <person name="Jiang Z."/>
            <person name="Chourrout D."/>
            <person name="Li R."/>
            <person name="Bao Z."/>
        </authorList>
    </citation>
    <scope>NUCLEOTIDE SEQUENCE [LARGE SCALE GENOMIC DNA]</scope>
    <source>
        <strain evidence="9 10">PY_sf001</strain>
    </source>
</reference>
<proteinExistence type="predicted"/>
<dbReference type="InterPro" id="IPR036465">
    <property type="entry name" value="vWFA_dom_sf"/>
</dbReference>
<dbReference type="Pfam" id="PF00092">
    <property type="entry name" value="VWA"/>
    <property type="match status" value="1"/>
</dbReference>
<feature type="domain" description="Chitin-binding type-2" evidence="8">
    <location>
        <begin position="261"/>
        <end position="318"/>
    </location>
</feature>
<accession>A0A210R6H8</accession>
<evidence type="ECO:0000256" key="5">
    <source>
        <dbReference type="ARBA" id="ARBA00023180"/>
    </source>
</evidence>
<keyword evidence="10" id="KW-1185">Reference proteome</keyword>
<evidence type="ECO:0000259" key="7">
    <source>
        <dbReference type="PROSITE" id="PS50234"/>
    </source>
</evidence>
<dbReference type="SUPFAM" id="SSF57625">
    <property type="entry name" value="Invertebrate chitin-binding proteins"/>
    <property type="match status" value="2"/>
</dbReference>
<dbReference type="GO" id="GO:0005576">
    <property type="term" value="C:extracellular region"/>
    <property type="evidence" value="ECO:0007669"/>
    <property type="project" value="InterPro"/>
</dbReference>
<comment type="caution">
    <text evidence="9">The sequence shown here is derived from an EMBL/GenBank/DDBJ whole genome shotgun (WGS) entry which is preliminary data.</text>
</comment>
<dbReference type="STRING" id="6573.A0A210R6H8"/>
<evidence type="ECO:0000313" key="9">
    <source>
        <dbReference type="EMBL" id="OWF56657.1"/>
    </source>
</evidence>